<protein>
    <submittedName>
        <fullName evidence="6">LysR family transcriptional regulator</fullName>
    </submittedName>
</protein>
<dbReference type="GO" id="GO:0043565">
    <property type="term" value="F:sequence-specific DNA binding"/>
    <property type="evidence" value="ECO:0007669"/>
    <property type="project" value="TreeGrafter"/>
</dbReference>
<name>A0A399LXT1_9PSED</name>
<dbReference type="InterPro" id="IPR036390">
    <property type="entry name" value="WH_DNA-bd_sf"/>
</dbReference>
<dbReference type="SUPFAM" id="SSF53850">
    <property type="entry name" value="Periplasmic binding protein-like II"/>
    <property type="match status" value="1"/>
</dbReference>
<evidence type="ECO:0000256" key="1">
    <source>
        <dbReference type="ARBA" id="ARBA00009437"/>
    </source>
</evidence>
<dbReference type="GO" id="GO:0003700">
    <property type="term" value="F:DNA-binding transcription factor activity"/>
    <property type="evidence" value="ECO:0007669"/>
    <property type="project" value="InterPro"/>
</dbReference>
<dbReference type="InterPro" id="IPR058163">
    <property type="entry name" value="LysR-type_TF_proteobact-type"/>
</dbReference>
<feature type="domain" description="HTH lysR-type" evidence="5">
    <location>
        <begin position="8"/>
        <end position="65"/>
    </location>
</feature>
<dbReference type="SUPFAM" id="SSF46785">
    <property type="entry name" value="Winged helix' DNA-binding domain"/>
    <property type="match status" value="1"/>
</dbReference>
<evidence type="ECO:0000256" key="2">
    <source>
        <dbReference type="ARBA" id="ARBA00023015"/>
    </source>
</evidence>
<dbReference type="AlphaFoldDB" id="A0A399LXT1"/>
<dbReference type="PANTHER" id="PTHR30537:SF26">
    <property type="entry name" value="GLYCINE CLEAVAGE SYSTEM TRANSCRIPTIONAL ACTIVATOR"/>
    <property type="match status" value="1"/>
</dbReference>
<dbReference type="PANTHER" id="PTHR30537">
    <property type="entry name" value="HTH-TYPE TRANSCRIPTIONAL REGULATOR"/>
    <property type="match status" value="1"/>
</dbReference>
<dbReference type="RefSeq" id="WP_119371997.1">
    <property type="nucleotide sequence ID" value="NZ_QWLL01000067.1"/>
</dbReference>
<evidence type="ECO:0000256" key="3">
    <source>
        <dbReference type="ARBA" id="ARBA00023125"/>
    </source>
</evidence>
<keyword evidence="3" id="KW-0238">DNA-binding</keyword>
<dbReference type="Gene3D" id="3.40.190.10">
    <property type="entry name" value="Periplasmic binding protein-like II"/>
    <property type="match status" value="2"/>
</dbReference>
<comment type="similarity">
    <text evidence="1">Belongs to the LysR transcriptional regulatory family.</text>
</comment>
<dbReference type="Pfam" id="PF03466">
    <property type="entry name" value="LysR_substrate"/>
    <property type="match status" value="1"/>
</dbReference>
<dbReference type="EMBL" id="QWLL01000067">
    <property type="protein sequence ID" value="RII74192.1"/>
    <property type="molecule type" value="Genomic_DNA"/>
</dbReference>
<gene>
    <name evidence="6" type="ORF">D0894_27655</name>
</gene>
<keyword evidence="2" id="KW-0805">Transcription regulation</keyword>
<dbReference type="InterPro" id="IPR036388">
    <property type="entry name" value="WH-like_DNA-bd_sf"/>
</dbReference>
<reference evidence="6 7" key="1">
    <citation type="submission" date="2018-08" db="EMBL/GenBank/DDBJ databases">
        <title>Draft genome sequence of the cyanotroph, Pseudomonas monteilii BCN3.</title>
        <authorList>
            <person name="Jones L.B."/>
            <person name="Kunz D.A."/>
        </authorList>
    </citation>
    <scope>NUCLEOTIDE SEQUENCE [LARGE SCALE GENOMIC DNA]</scope>
    <source>
        <strain evidence="6 7">BCN3</strain>
    </source>
</reference>
<dbReference type="GO" id="GO:0006351">
    <property type="term" value="P:DNA-templated transcription"/>
    <property type="evidence" value="ECO:0007669"/>
    <property type="project" value="TreeGrafter"/>
</dbReference>
<dbReference type="InterPro" id="IPR000847">
    <property type="entry name" value="LysR_HTH_N"/>
</dbReference>
<proteinExistence type="inferred from homology"/>
<dbReference type="Proteomes" id="UP000265875">
    <property type="component" value="Unassembled WGS sequence"/>
</dbReference>
<dbReference type="Pfam" id="PF00126">
    <property type="entry name" value="HTH_1"/>
    <property type="match status" value="1"/>
</dbReference>
<sequence length="301" mass="33273">MACRKDIPALKGLLAFEAAVRLGSMTSAAKELGTTQPAVSQQIRALEELVGGNLLDRSGTKLETTPAGARFHEDIAGALSNLHSAVQRAQANFAQHLPTISIAANFGFAHLWLLPRLPDLQKSFPHVRFQVRADDHQETCSLQDVDIAISFDRIGDTLHTEVLLAPETVFPVCSPLFAREHGLKGDLSWNDLEALPLLHMDQSNPRWLDWERWSARAGIGAWRGGSRFSFNNYPLLLNATTQGQGLALAWRELVSSALEDGSLVALGPMVVREDHGYLLRSRHHHNALISPVIKWFQEQMS</sequence>
<evidence type="ECO:0000259" key="5">
    <source>
        <dbReference type="PROSITE" id="PS50931"/>
    </source>
</evidence>
<dbReference type="InterPro" id="IPR005119">
    <property type="entry name" value="LysR_subst-bd"/>
</dbReference>
<dbReference type="Gene3D" id="1.10.10.10">
    <property type="entry name" value="Winged helix-like DNA-binding domain superfamily/Winged helix DNA-binding domain"/>
    <property type="match status" value="1"/>
</dbReference>
<evidence type="ECO:0000313" key="7">
    <source>
        <dbReference type="Proteomes" id="UP000265875"/>
    </source>
</evidence>
<organism evidence="6 7">
    <name type="scientific">Pseudomonas monteilii</name>
    <dbReference type="NCBI Taxonomy" id="76759"/>
    <lineage>
        <taxon>Bacteria</taxon>
        <taxon>Pseudomonadati</taxon>
        <taxon>Pseudomonadota</taxon>
        <taxon>Gammaproteobacteria</taxon>
        <taxon>Pseudomonadales</taxon>
        <taxon>Pseudomonadaceae</taxon>
        <taxon>Pseudomonas</taxon>
    </lineage>
</organism>
<evidence type="ECO:0000256" key="4">
    <source>
        <dbReference type="ARBA" id="ARBA00023163"/>
    </source>
</evidence>
<dbReference type="PRINTS" id="PR00039">
    <property type="entry name" value="HTHLYSR"/>
</dbReference>
<accession>A0A399LXT1</accession>
<dbReference type="PROSITE" id="PS50931">
    <property type="entry name" value="HTH_LYSR"/>
    <property type="match status" value="1"/>
</dbReference>
<comment type="caution">
    <text evidence="6">The sequence shown here is derived from an EMBL/GenBank/DDBJ whole genome shotgun (WGS) entry which is preliminary data.</text>
</comment>
<evidence type="ECO:0000313" key="6">
    <source>
        <dbReference type="EMBL" id="RII74192.1"/>
    </source>
</evidence>
<keyword evidence="4" id="KW-0804">Transcription</keyword>